<dbReference type="InterPro" id="IPR036108">
    <property type="entry name" value="4pyrrol_syn_uPrphyn_synt_sf"/>
</dbReference>
<dbReference type="GO" id="GO:0004852">
    <property type="term" value="F:uroporphyrinogen-III synthase activity"/>
    <property type="evidence" value="ECO:0007669"/>
    <property type="project" value="UniProtKB-EC"/>
</dbReference>
<dbReference type="AlphaFoldDB" id="A0AAE4CMI8"/>
<reference evidence="2" key="1">
    <citation type="submission" date="2023-07" db="EMBL/GenBank/DDBJ databases">
        <title>Sequencing the genomes of 1000 actinobacteria strains.</title>
        <authorList>
            <person name="Klenk H.-P."/>
        </authorList>
    </citation>
    <scope>NUCLEOTIDE SEQUENCE</scope>
    <source>
        <strain evidence="2">DSM 45977</strain>
    </source>
</reference>
<dbReference type="InterPro" id="IPR003754">
    <property type="entry name" value="4pyrrol_synth_uPrphyn_synth"/>
</dbReference>
<evidence type="ECO:0000313" key="3">
    <source>
        <dbReference type="Proteomes" id="UP001180845"/>
    </source>
</evidence>
<evidence type="ECO:0000313" key="2">
    <source>
        <dbReference type="EMBL" id="MDR7302889.1"/>
    </source>
</evidence>
<evidence type="ECO:0000259" key="1">
    <source>
        <dbReference type="Pfam" id="PF02602"/>
    </source>
</evidence>
<feature type="domain" description="Tetrapyrrole biosynthesis uroporphyrinogen III synthase" evidence="1">
    <location>
        <begin position="24"/>
        <end position="265"/>
    </location>
</feature>
<dbReference type="EC" id="4.2.1.75" evidence="2"/>
<dbReference type="SUPFAM" id="SSF69618">
    <property type="entry name" value="HemD-like"/>
    <property type="match status" value="1"/>
</dbReference>
<dbReference type="GO" id="GO:0006780">
    <property type="term" value="P:uroporphyrinogen III biosynthetic process"/>
    <property type="evidence" value="ECO:0007669"/>
    <property type="project" value="InterPro"/>
</dbReference>
<protein>
    <submittedName>
        <fullName evidence="2">Uroporphyrinogen-III synthase</fullName>
        <ecNumber evidence="2">4.2.1.75</ecNumber>
    </submittedName>
</protein>
<name>A0AAE4CMI8_9ACTN</name>
<dbReference type="EMBL" id="JAVDXW010000001">
    <property type="protein sequence ID" value="MDR7302889.1"/>
    <property type="molecule type" value="Genomic_DNA"/>
</dbReference>
<proteinExistence type="predicted"/>
<dbReference type="Gene3D" id="3.40.50.10090">
    <property type="match status" value="2"/>
</dbReference>
<dbReference type="RefSeq" id="WP_310274808.1">
    <property type="nucleotide sequence ID" value="NZ_JAVDXW010000001.1"/>
</dbReference>
<dbReference type="CDD" id="cd06578">
    <property type="entry name" value="HemD"/>
    <property type="match status" value="1"/>
</dbReference>
<dbReference type="PANTHER" id="PTHR40082:SF1">
    <property type="entry name" value="BLR5956 PROTEIN"/>
    <property type="match status" value="1"/>
</dbReference>
<organism evidence="2 3">
    <name type="scientific">Haloactinomyces albus</name>
    <dbReference type="NCBI Taxonomy" id="1352928"/>
    <lineage>
        <taxon>Bacteria</taxon>
        <taxon>Bacillati</taxon>
        <taxon>Actinomycetota</taxon>
        <taxon>Actinomycetes</taxon>
        <taxon>Actinopolysporales</taxon>
        <taxon>Actinopolysporaceae</taxon>
        <taxon>Haloactinomyces</taxon>
    </lineage>
</organism>
<dbReference type="PANTHER" id="PTHR40082">
    <property type="entry name" value="BLR5956 PROTEIN"/>
    <property type="match status" value="1"/>
</dbReference>
<keyword evidence="3" id="KW-1185">Reference proteome</keyword>
<dbReference type="Pfam" id="PF02602">
    <property type="entry name" value="HEM4"/>
    <property type="match status" value="1"/>
</dbReference>
<dbReference type="NCBIfam" id="NF005568">
    <property type="entry name" value="PRK07239.1"/>
    <property type="match status" value="1"/>
</dbReference>
<comment type="caution">
    <text evidence="2">The sequence shown here is derived from an EMBL/GenBank/DDBJ whole genome shotgun (WGS) entry which is preliminary data.</text>
</comment>
<dbReference type="InterPro" id="IPR039793">
    <property type="entry name" value="UROS/Hem4"/>
</dbReference>
<sequence>MNEATTEQPLAGYTVGVTAERKADELGALLTRRGAHVMQGAAMHTVPLPEDGELAAATTEVLAAPVDFVVVTTGVGFRGWLEAAEENGVGTRLLEQLRPARLLARGAKARGAIRGAGLTVAWNAPSEESTEVLHQLLEHDLHGTRVVVQVHGNPMVEFRAKLSEAGAEVVPVAVYRWTDPLDLDALDRLIGAVIAGEIDALPFTSAPAAANLLDRADRIGQGTSLREAMRSRVLLACVGPVTAAPIAQEGLPYSVPERARTASLVRLLAEELPAREV</sequence>
<keyword evidence="2" id="KW-0456">Lyase</keyword>
<dbReference type="Proteomes" id="UP001180845">
    <property type="component" value="Unassembled WGS sequence"/>
</dbReference>
<gene>
    <name evidence="2" type="ORF">JOF55_003070</name>
</gene>
<accession>A0AAE4CMI8</accession>